<keyword evidence="12" id="KW-0597">Phosphoprotein</keyword>
<evidence type="ECO:0000259" key="15">
    <source>
        <dbReference type="SMART" id="SM00562"/>
    </source>
</evidence>
<keyword evidence="5 12" id="KW-0808">Transferase</keyword>
<comment type="cofactor">
    <cofactor evidence="1 12">
        <name>Mg(2+)</name>
        <dbReference type="ChEBI" id="CHEBI:18420"/>
    </cofactor>
</comment>
<dbReference type="PROSITE" id="PS51374">
    <property type="entry name" value="NDPK_LIKE"/>
    <property type="match status" value="1"/>
</dbReference>
<keyword evidence="9 12" id="KW-0067">ATP-binding</keyword>
<feature type="binding site" evidence="12 13">
    <location>
        <position position="115"/>
    </location>
    <ligand>
        <name>ATP</name>
        <dbReference type="ChEBI" id="CHEBI:30616"/>
    </ligand>
</feature>
<evidence type="ECO:0000313" key="17">
    <source>
        <dbReference type="Proteomes" id="UP000286268"/>
    </source>
</evidence>
<comment type="catalytic activity">
    <reaction evidence="12">
        <text>a ribonucleoside 5'-diphosphate + ATP = a ribonucleoside 5'-triphosphate + ADP</text>
        <dbReference type="Rhea" id="RHEA:18113"/>
        <dbReference type="ChEBI" id="CHEBI:30616"/>
        <dbReference type="ChEBI" id="CHEBI:57930"/>
        <dbReference type="ChEBI" id="CHEBI:61557"/>
        <dbReference type="ChEBI" id="CHEBI:456216"/>
        <dbReference type="EC" id="2.7.4.6"/>
    </reaction>
</comment>
<evidence type="ECO:0000256" key="14">
    <source>
        <dbReference type="RuleBase" id="RU004011"/>
    </source>
</evidence>
<dbReference type="RefSeq" id="WP_128212671.1">
    <property type="nucleotide sequence ID" value="NZ_CP025746.1"/>
</dbReference>
<feature type="binding site" evidence="12 13">
    <location>
        <position position="60"/>
    </location>
    <ligand>
        <name>ATP</name>
        <dbReference type="ChEBI" id="CHEBI:30616"/>
    </ligand>
</feature>
<dbReference type="HAMAP" id="MF_00451">
    <property type="entry name" value="NDP_kinase"/>
    <property type="match status" value="1"/>
</dbReference>
<accession>A0A410DS48</accession>
<comment type="catalytic activity">
    <reaction evidence="12">
        <text>a 2'-deoxyribonucleoside 5'-diphosphate + ATP = a 2'-deoxyribonucleoside 5'-triphosphate + ADP</text>
        <dbReference type="Rhea" id="RHEA:44640"/>
        <dbReference type="ChEBI" id="CHEBI:30616"/>
        <dbReference type="ChEBI" id="CHEBI:61560"/>
        <dbReference type="ChEBI" id="CHEBI:73316"/>
        <dbReference type="ChEBI" id="CHEBI:456216"/>
        <dbReference type="EC" id="2.7.4.6"/>
    </reaction>
</comment>
<evidence type="ECO:0000256" key="1">
    <source>
        <dbReference type="ARBA" id="ARBA00001946"/>
    </source>
</evidence>
<keyword evidence="7 12" id="KW-0547">Nucleotide-binding</keyword>
<feature type="binding site" evidence="12 13">
    <location>
        <position position="105"/>
    </location>
    <ligand>
        <name>ATP</name>
        <dbReference type="ChEBI" id="CHEBI:30616"/>
    </ligand>
</feature>
<dbReference type="EC" id="2.7.4.6" evidence="3 12"/>
<comment type="similarity">
    <text evidence="2 12 13 14">Belongs to the NDK family.</text>
</comment>
<evidence type="ECO:0000313" key="16">
    <source>
        <dbReference type="EMBL" id="QAA31877.1"/>
    </source>
</evidence>
<keyword evidence="11 12" id="KW-0546">Nucleotide metabolism</keyword>
<proteinExistence type="inferred from homology"/>
<dbReference type="GO" id="GO:0006241">
    <property type="term" value="P:CTP biosynthetic process"/>
    <property type="evidence" value="ECO:0007669"/>
    <property type="project" value="UniProtKB-UniRule"/>
</dbReference>
<name>A0A410DS48_9CLOT</name>
<dbReference type="EMBL" id="CP025746">
    <property type="protein sequence ID" value="QAA31877.1"/>
    <property type="molecule type" value="Genomic_DNA"/>
</dbReference>
<dbReference type="GO" id="GO:0004550">
    <property type="term" value="F:nucleoside diphosphate kinase activity"/>
    <property type="evidence" value="ECO:0007669"/>
    <property type="project" value="UniProtKB-UniRule"/>
</dbReference>
<keyword evidence="17" id="KW-1185">Reference proteome</keyword>
<evidence type="ECO:0000256" key="9">
    <source>
        <dbReference type="ARBA" id="ARBA00022840"/>
    </source>
</evidence>
<feature type="binding site" evidence="12 13">
    <location>
        <position position="88"/>
    </location>
    <ligand>
        <name>ATP</name>
        <dbReference type="ChEBI" id="CHEBI:30616"/>
    </ligand>
</feature>
<dbReference type="NCBIfam" id="NF001908">
    <property type="entry name" value="PRK00668.1"/>
    <property type="match status" value="1"/>
</dbReference>
<dbReference type="Proteomes" id="UP000286268">
    <property type="component" value="Chromosome"/>
</dbReference>
<organism evidence="16 17">
    <name type="scientific">Clostridium manihotivorum</name>
    <dbReference type="NCBI Taxonomy" id="2320868"/>
    <lineage>
        <taxon>Bacteria</taxon>
        <taxon>Bacillati</taxon>
        <taxon>Bacillota</taxon>
        <taxon>Clostridia</taxon>
        <taxon>Eubacteriales</taxon>
        <taxon>Clostridiaceae</taxon>
        <taxon>Clostridium</taxon>
    </lineage>
</organism>
<feature type="active site" description="Pros-phosphohistidine intermediate" evidence="12 13">
    <location>
        <position position="118"/>
    </location>
</feature>
<feature type="binding site" evidence="12 13">
    <location>
        <position position="12"/>
    </location>
    <ligand>
        <name>ATP</name>
        <dbReference type="ChEBI" id="CHEBI:30616"/>
    </ligand>
</feature>
<dbReference type="InterPro" id="IPR034907">
    <property type="entry name" value="NDK-like_dom"/>
</dbReference>
<evidence type="ECO:0000256" key="12">
    <source>
        <dbReference type="HAMAP-Rule" id="MF_00451"/>
    </source>
</evidence>
<evidence type="ECO:0000256" key="3">
    <source>
        <dbReference type="ARBA" id="ARBA00012966"/>
    </source>
</evidence>
<evidence type="ECO:0000256" key="6">
    <source>
        <dbReference type="ARBA" id="ARBA00022723"/>
    </source>
</evidence>
<evidence type="ECO:0000256" key="7">
    <source>
        <dbReference type="ARBA" id="ARBA00022741"/>
    </source>
</evidence>
<dbReference type="GO" id="GO:0006228">
    <property type="term" value="P:UTP biosynthetic process"/>
    <property type="evidence" value="ECO:0007669"/>
    <property type="project" value="UniProtKB-UniRule"/>
</dbReference>
<gene>
    <name evidence="12" type="primary">ndk</name>
    <name evidence="16" type="ORF">C1I91_09575</name>
</gene>
<keyword evidence="8 12" id="KW-0418">Kinase</keyword>
<dbReference type="FunFam" id="3.30.70.141:FF:000003">
    <property type="entry name" value="Nucleoside diphosphate kinase"/>
    <property type="match status" value="1"/>
</dbReference>
<evidence type="ECO:0000256" key="13">
    <source>
        <dbReference type="PROSITE-ProRule" id="PRU00706"/>
    </source>
</evidence>
<dbReference type="CDD" id="cd04413">
    <property type="entry name" value="NDPk_I"/>
    <property type="match status" value="1"/>
</dbReference>
<dbReference type="Pfam" id="PF00334">
    <property type="entry name" value="NDK"/>
    <property type="match status" value="1"/>
</dbReference>
<dbReference type="PRINTS" id="PR01243">
    <property type="entry name" value="NUCDPKINASE"/>
</dbReference>
<comment type="function">
    <text evidence="12">Major role in the synthesis of nucleoside triphosphates other than ATP. The ATP gamma phosphate is transferred to the NDP beta phosphate via a ping-pong mechanism, using a phosphorylated active-site intermediate.</text>
</comment>
<dbReference type="SMART" id="SM00562">
    <property type="entry name" value="NDK"/>
    <property type="match status" value="1"/>
</dbReference>
<protein>
    <recommendedName>
        <fullName evidence="4 12">Nucleoside diphosphate kinase</fullName>
        <shortName evidence="12">NDK</shortName>
        <shortName evidence="12">NDP kinase</shortName>
        <ecNumber evidence="3 12">2.7.4.6</ecNumber>
    </recommendedName>
    <alternativeName>
        <fullName evidence="12">Nucleoside-2-P kinase</fullName>
    </alternativeName>
</protein>
<feature type="domain" description="Nucleoside diphosphate kinase-like" evidence="15">
    <location>
        <begin position="4"/>
        <end position="140"/>
    </location>
</feature>
<dbReference type="GO" id="GO:0006183">
    <property type="term" value="P:GTP biosynthetic process"/>
    <property type="evidence" value="ECO:0007669"/>
    <property type="project" value="UniProtKB-UniRule"/>
</dbReference>
<dbReference type="InterPro" id="IPR001564">
    <property type="entry name" value="Nucleoside_diP_kinase"/>
</dbReference>
<evidence type="ECO:0000256" key="8">
    <source>
        <dbReference type="ARBA" id="ARBA00022777"/>
    </source>
</evidence>
<dbReference type="Gene3D" id="3.30.70.141">
    <property type="entry name" value="Nucleoside diphosphate kinase-like domain"/>
    <property type="match status" value="1"/>
</dbReference>
<dbReference type="SUPFAM" id="SSF54919">
    <property type="entry name" value="Nucleoside diphosphate kinase, NDK"/>
    <property type="match status" value="1"/>
</dbReference>
<reference evidence="16 17" key="1">
    <citation type="submission" date="2018-01" db="EMBL/GenBank/DDBJ databases">
        <title>Genome Sequencing and Assembly of Anaerobacter polyendosporus strain CT4.</title>
        <authorList>
            <person name="Tachaapaikoon C."/>
            <person name="Sutheeworapong S."/>
            <person name="Jenjaroenpun P."/>
            <person name="Wongsurawat T."/>
            <person name="Nookeaw I."/>
            <person name="Cheawchanlertfa P."/>
            <person name="Kosugi A."/>
            <person name="Cheevadhanarak S."/>
            <person name="Ratanakhanokchai K."/>
        </authorList>
    </citation>
    <scope>NUCLEOTIDE SEQUENCE [LARGE SCALE GENOMIC DNA]</scope>
    <source>
        <strain evidence="16 17">CT4</strain>
    </source>
</reference>
<evidence type="ECO:0000256" key="4">
    <source>
        <dbReference type="ARBA" id="ARBA00017632"/>
    </source>
</evidence>
<feature type="binding site" evidence="12 13">
    <location>
        <position position="94"/>
    </location>
    <ligand>
        <name>ATP</name>
        <dbReference type="ChEBI" id="CHEBI:30616"/>
    </ligand>
</feature>
<keyword evidence="6 12" id="KW-0479">Metal-binding</keyword>
<evidence type="ECO:0000256" key="2">
    <source>
        <dbReference type="ARBA" id="ARBA00008142"/>
    </source>
</evidence>
<comment type="subunit">
    <text evidence="12">Homotetramer.</text>
</comment>
<dbReference type="PANTHER" id="PTHR11349">
    <property type="entry name" value="NUCLEOSIDE DIPHOSPHATE KINASE"/>
    <property type="match status" value="1"/>
</dbReference>
<dbReference type="GO" id="GO:0005737">
    <property type="term" value="C:cytoplasm"/>
    <property type="evidence" value="ECO:0007669"/>
    <property type="project" value="UniProtKB-SubCell"/>
</dbReference>
<dbReference type="KEGG" id="cmah:C1I91_09575"/>
<dbReference type="GO" id="GO:0046872">
    <property type="term" value="F:metal ion binding"/>
    <property type="evidence" value="ECO:0007669"/>
    <property type="project" value="UniProtKB-KW"/>
</dbReference>
<comment type="subcellular location">
    <subcellularLocation>
        <location evidence="12">Cytoplasm</location>
    </subcellularLocation>
</comment>
<keyword evidence="10 12" id="KW-0460">Magnesium</keyword>
<keyword evidence="12" id="KW-0963">Cytoplasm</keyword>
<dbReference type="InterPro" id="IPR036850">
    <property type="entry name" value="NDK-like_dom_sf"/>
</dbReference>
<evidence type="ECO:0000256" key="5">
    <source>
        <dbReference type="ARBA" id="ARBA00022679"/>
    </source>
</evidence>
<dbReference type="AlphaFoldDB" id="A0A410DS48"/>
<evidence type="ECO:0000256" key="11">
    <source>
        <dbReference type="ARBA" id="ARBA00023080"/>
    </source>
</evidence>
<dbReference type="OrthoDB" id="9801161at2"/>
<dbReference type="GO" id="GO:0005524">
    <property type="term" value="F:ATP binding"/>
    <property type="evidence" value="ECO:0007669"/>
    <property type="project" value="UniProtKB-UniRule"/>
</dbReference>
<evidence type="ECO:0000256" key="10">
    <source>
        <dbReference type="ARBA" id="ARBA00022842"/>
    </source>
</evidence>
<sequence>MGHIEKSLILIKPDAVERHVTGKIIDIYESNGLRLIALKMIKVDEELAKTHYAEHSGKIFFDELIRYITRSPLIAAIVEGQNAIEKVRKLNGNTNPEMAEYGTIRKKFGVNKTENSVHSSDCGENAEKEISLWFPEIEQI</sequence>